<feature type="region of interest" description="Disordered" evidence="1">
    <location>
        <begin position="472"/>
        <end position="504"/>
    </location>
</feature>
<dbReference type="Proteomes" id="UP000591131">
    <property type="component" value="Unassembled WGS sequence"/>
</dbReference>
<reference evidence="3 4" key="1">
    <citation type="submission" date="2020-04" db="EMBL/GenBank/DDBJ databases">
        <title>Perkinsus chesapeaki whole genome sequence.</title>
        <authorList>
            <person name="Bogema D.R."/>
        </authorList>
    </citation>
    <scope>NUCLEOTIDE SEQUENCE [LARGE SCALE GENOMIC DNA]</scope>
    <source>
        <strain evidence="3">ATCC PRA-425</strain>
    </source>
</reference>
<evidence type="ECO:0000313" key="3">
    <source>
        <dbReference type="EMBL" id="KAF4659521.1"/>
    </source>
</evidence>
<organism evidence="3 4">
    <name type="scientific">Perkinsus chesapeaki</name>
    <name type="common">Clam parasite</name>
    <name type="synonym">Perkinsus andrewsi</name>
    <dbReference type="NCBI Taxonomy" id="330153"/>
    <lineage>
        <taxon>Eukaryota</taxon>
        <taxon>Sar</taxon>
        <taxon>Alveolata</taxon>
        <taxon>Perkinsozoa</taxon>
        <taxon>Perkinsea</taxon>
        <taxon>Perkinsida</taxon>
        <taxon>Perkinsidae</taxon>
        <taxon>Perkinsus</taxon>
    </lineage>
</organism>
<evidence type="ECO:0000259" key="2">
    <source>
        <dbReference type="PROSITE" id="PS51321"/>
    </source>
</evidence>
<evidence type="ECO:0000256" key="1">
    <source>
        <dbReference type="SAM" id="MobiDB-lite"/>
    </source>
</evidence>
<dbReference type="InterPro" id="IPR036575">
    <property type="entry name" value="TFIIS_cen_dom_sf"/>
</dbReference>
<comment type="caution">
    <text evidence="3">The sequence shown here is derived from an EMBL/GenBank/DDBJ whole genome shotgun (WGS) entry which is preliminary data.</text>
</comment>
<dbReference type="AlphaFoldDB" id="A0A7J6LKU2"/>
<dbReference type="InterPro" id="IPR003618">
    <property type="entry name" value="TFIIS_cen_dom"/>
</dbReference>
<feature type="region of interest" description="Disordered" evidence="1">
    <location>
        <begin position="208"/>
        <end position="286"/>
    </location>
</feature>
<sequence length="694" mass="77126">MKFSWSEPTPSTPPPSITNDKTTKKPIKVLDAPPRQRSSSPTKRRTRTSYNSKTTPRHRTPTAAAGGGTAAGQLIFKKDVKSETAALMRQLVSEKRTSPRSVSTPRKKNYENDVRNLLSKAAGRSREIEKRRGESMAAVLKGVGSGGLEESKGGGDLIISKVEKVKSPKSSNKKNIVDDNITVNKSKDDVILPVGAFSWKASVGESTGVYSSGSSSSSEDGSDGSGNHRIHRFNNKRKRRRKGQREGSSDASWSLPSSDDDDSCSDNRLRKRSKSSSSMASSSSMGDGYSSFIRVYRAKKKKGDIDKVGLKMIWQRLSESDKDIWRKEDIRQLSIKRLKSDIRSDILTPSNLTSWCNEMKMLKDPHLGNGKNVDVTLLMVLLQRLAKQAETGTGIKSVFKDRIKKDILPMLDGPGGWGGDLRKPPSATWLQPIGKSIKASLKKIINMTDDGGNEDYISSVKRIKNIMGIEATYNRSSSSSSTPKRAKDNTQQQQQQHTVSIEDQRKKVMNVLESKALIDEGEDRAKKGAQMLEDALWEEYGIKAYDKSRVSDYDLKEYYQRVRTLTFNLRQNAALRGRLLSSESGPKALAVMSVEEMATEEQQATRRDMVEKAIKAVVRQEKETLVEDRQKIMDLHQRNDSPPPPEDPPAPSIDGREINKTMYSPEPSESGKVIVDNDVKNIANDGDNDDEELV</sequence>
<feature type="domain" description="TFIIS central" evidence="2">
    <location>
        <begin position="504"/>
        <end position="625"/>
    </location>
</feature>
<feature type="compositionally biased region" description="Basic residues" evidence="1">
    <location>
        <begin position="228"/>
        <end position="243"/>
    </location>
</feature>
<dbReference type="SUPFAM" id="SSF46942">
    <property type="entry name" value="Elongation factor TFIIS domain 2"/>
    <property type="match status" value="1"/>
</dbReference>
<proteinExistence type="predicted"/>
<feature type="region of interest" description="Disordered" evidence="1">
    <location>
        <begin position="633"/>
        <end position="694"/>
    </location>
</feature>
<dbReference type="GO" id="GO:0006351">
    <property type="term" value="P:DNA-templated transcription"/>
    <property type="evidence" value="ECO:0007669"/>
    <property type="project" value="InterPro"/>
</dbReference>
<accession>A0A7J6LKU2</accession>
<protein>
    <recommendedName>
        <fullName evidence="2">TFIIS central domain-containing protein</fullName>
    </recommendedName>
</protein>
<dbReference type="PROSITE" id="PS51321">
    <property type="entry name" value="TFIIS_CENTRAL"/>
    <property type="match status" value="1"/>
</dbReference>
<feature type="region of interest" description="Disordered" evidence="1">
    <location>
        <begin position="90"/>
        <end position="111"/>
    </location>
</feature>
<feature type="compositionally biased region" description="Low complexity" evidence="1">
    <location>
        <begin position="208"/>
        <end position="219"/>
    </location>
</feature>
<dbReference type="Pfam" id="PF07500">
    <property type="entry name" value="TFIIS_M"/>
    <property type="match status" value="1"/>
</dbReference>
<dbReference type="SMART" id="SM00510">
    <property type="entry name" value="TFS2M"/>
    <property type="match status" value="1"/>
</dbReference>
<gene>
    <name evidence="3" type="ORF">FOL47_007529</name>
</gene>
<feature type="compositionally biased region" description="Low complexity" evidence="1">
    <location>
        <begin position="275"/>
        <end position="286"/>
    </location>
</feature>
<dbReference type="Gene3D" id="1.10.472.30">
    <property type="entry name" value="Transcription elongation factor S-II, central domain"/>
    <property type="match status" value="1"/>
</dbReference>
<keyword evidence="4" id="KW-1185">Reference proteome</keyword>
<feature type="region of interest" description="Disordered" evidence="1">
    <location>
        <begin position="1"/>
        <end position="71"/>
    </location>
</feature>
<name>A0A7J6LKU2_PERCH</name>
<evidence type="ECO:0000313" key="4">
    <source>
        <dbReference type="Proteomes" id="UP000591131"/>
    </source>
</evidence>
<dbReference type="EMBL" id="JAAPAO010000449">
    <property type="protein sequence ID" value="KAF4659521.1"/>
    <property type="molecule type" value="Genomic_DNA"/>
</dbReference>
<feature type="compositionally biased region" description="Pro residues" evidence="1">
    <location>
        <begin position="641"/>
        <end position="651"/>
    </location>
</feature>
<dbReference type="OrthoDB" id="44867at2759"/>